<proteinExistence type="inferred from homology"/>
<keyword evidence="9" id="KW-1185">Reference proteome</keyword>
<dbReference type="GO" id="GO:0001868">
    <property type="term" value="P:regulation of complement activation, lectin pathway"/>
    <property type="evidence" value="ECO:0007669"/>
    <property type="project" value="UniProtKB-ARBA"/>
</dbReference>
<dbReference type="Pfam" id="PF22633">
    <property type="entry name" value="F5_F8_type_C_2"/>
    <property type="match status" value="1"/>
</dbReference>
<comment type="subunit">
    <text evidence="3">Homotrimer.</text>
</comment>
<dbReference type="SMART" id="SM00607">
    <property type="entry name" value="FTP"/>
    <property type="match status" value="1"/>
</dbReference>
<keyword evidence="4" id="KW-0479">Metal-binding</keyword>
<name>A0A8B8A2F7_ACAPL</name>
<evidence type="ECO:0000256" key="2">
    <source>
        <dbReference type="ARBA" id="ARBA00010147"/>
    </source>
</evidence>
<dbReference type="GO" id="GO:0010185">
    <property type="term" value="P:regulation of cellular defense response"/>
    <property type="evidence" value="ECO:0007669"/>
    <property type="project" value="UniProtKB-ARBA"/>
</dbReference>
<dbReference type="GeneID" id="110990759"/>
<organism evidence="9 10">
    <name type="scientific">Acanthaster planci</name>
    <name type="common">Crown-of-thorns starfish</name>
    <dbReference type="NCBI Taxonomy" id="133434"/>
    <lineage>
        <taxon>Eukaryota</taxon>
        <taxon>Metazoa</taxon>
        <taxon>Echinodermata</taxon>
        <taxon>Eleutherozoa</taxon>
        <taxon>Asterozoa</taxon>
        <taxon>Asteroidea</taxon>
        <taxon>Valvatacea</taxon>
        <taxon>Valvatida</taxon>
        <taxon>Acanthasteridae</taxon>
        <taxon>Acanthaster</taxon>
    </lineage>
</organism>
<dbReference type="PANTHER" id="PTHR45713:SF6">
    <property type="entry name" value="F5_8 TYPE C DOMAIN-CONTAINING PROTEIN"/>
    <property type="match status" value="1"/>
</dbReference>
<keyword evidence="6" id="KW-0106">Calcium</keyword>
<dbReference type="OrthoDB" id="547680at2759"/>
<dbReference type="GO" id="GO:0046872">
    <property type="term" value="F:metal ion binding"/>
    <property type="evidence" value="ECO:0007669"/>
    <property type="project" value="UniProtKB-KW"/>
</dbReference>
<evidence type="ECO:0000256" key="7">
    <source>
        <dbReference type="ARBA" id="ARBA00023157"/>
    </source>
</evidence>
<comment type="function">
    <text evidence="1">Acts as a defensive agent. Recognizes blood group fucosylated oligosaccharides including A, B, H and Lewis B-type antigens. Does not recognize Lewis A antigen and has low affinity for monovalent haptens.</text>
</comment>
<evidence type="ECO:0000256" key="4">
    <source>
        <dbReference type="ARBA" id="ARBA00022723"/>
    </source>
</evidence>
<dbReference type="InterPro" id="IPR006585">
    <property type="entry name" value="FTP1"/>
</dbReference>
<dbReference type="InterPro" id="IPR008979">
    <property type="entry name" value="Galactose-bd-like_sf"/>
</dbReference>
<dbReference type="Proteomes" id="UP000694845">
    <property type="component" value="Unplaced"/>
</dbReference>
<dbReference type="GO" id="GO:0042806">
    <property type="term" value="F:fucose binding"/>
    <property type="evidence" value="ECO:0007669"/>
    <property type="project" value="UniProtKB-ARBA"/>
</dbReference>
<dbReference type="SUPFAM" id="SSF48726">
    <property type="entry name" value="Immunoglobulin"/>
    <property type="match status" value="1"/>
</dbReference>
<accession>A0A8B8A2F7</accession>
<evidence type="ECO:0000256" key="3">
    <source>
        <dbReference type="ARBA" id="ARBA00011233"/>
    </source>
</evidence>
<feature type="domain" description="Fucolectin tachylectin-4 pentraxin-1" evidence="8">
    <location>
        <begin position="111"/>
        <end position="244"/>
    </location>
</feature>
<dbReference type="KEGG" id="aplc:110990759"/>
<dbReference type="Gene3D" id="2.60.120.260">
    <property type="entry name" value="Galactose-binding domain-like"/>
    <property type="match status" value="2"/>
</dbReference>
<gene>
    <name evidence="10" type="primary">LOC110990759</name>
</gene>
<evidence type="ECO:0000256" key="6">
    <source>
        <dbReference type="ARBA" id="ARBA00022837"/>
    </source>
</evidence>
<dbReference type="Gene3D" id="2.60.40.10">
    <property type="entry name" value="Immunoglobulins"/>
    <property type="match status" value="1"/>
</dbReference>
<dbReference type="AlphaFoldDB" id="A0A8B8A2F7"/>
<evidence type="ECO:0000259" key="8">
    <source>
        <dbReference type="SMART" id="SM00607"/>
    </source>
</evidence>
<evidence type="ECO:0000313" key="10">
    <source>
        <dbReference type="RefSeq" id="XP_022111552.1"/>
    </source>
</evidence>
<dbReference type="RefSeq" id="XP_022111552.1">
    <property type="nucleotide sequence ID" value="XM_022255860.1"/>
</dbReference>
<dbReference type="PANTHER" id="PTHR45713">
    <property type="entry name" value="FTP DOMAIN-CONTAINING PROTEIN"/>
    <property type="match status" value="1"/>
</dbReference>
<comment type="similarity">
    <text evidence="2">Belongs to the fucolectin family.</text>
</comment>
<sequence>MDVEENPWWMINLTAVHCIRRVAIRNIDDLHESTRLNLMGAEVSTSLSNTPRVDEKCGSNVTQYQALINDWIDFTCDLPRLAQYVRIEIPGQTALILCGVRIWPCDLHPAALNLTEKRSYQSSTSGNSIASLALDYLPSEPYCSETVNEMNPWWKLDLETSQCVGTIRIWPTAHGATLQRASLRAGLSDNHTSNVECKTSQPQPSPNDFTEFTCHPPVLARYVSVDIPGMASLGLCEVTVAACDFNQKVNSVDFTVVVNPALIGPTGDDDSVIAVYRGPDDFASNVSFGRQVTTGLPSGSGEIVDSSLGCTVRLLQLPEEGGLDRTGVFYAEVTKNDVVTRIQSVVLPKDGTGSRVHIGPATRTMTASIGDSVTLQMHIVSSPNNHYRWRHNGGEVMESWNDRLSVSLSSITESDEGI</sequence>
<dbReference type="InterPro" id="IPR013783">
    <property type="entry name" value="Ig-like_fold"/>
</dbReference>
<evidence type="ECO:0000256" key="5">
    <source>
        <dbReference type="ARBA" id="ARBA00022734"/>
    </source>
</evidence>
<dbReference type="InterPro" id="IPR036179">
    <property type="entry name" value="Ig-like_dom_sf"/>
</dbReference>
<evidence type="ECO:0000256" key="1">
    <source>
        <dbReference type="ARBA" id="ARBA00002219"/>
    </source>
</evidence>
<reference evidence="10" key="1">
    <citation type="submission" date="2025-08" db="UniProtKB">
        <authorList>
            <consortium name="RefSeq"/>
        </authorList>
    </citation>
    <scope>IDENTIFICATION</scope>
</reference>
<evidence type="ECO:0000313" key="9">
    <source>
        <dbReference type="Proteomes" id="UP000694845"/>
    </source>
</evidence>
<dbReference type="SUPFAM" id="SSF49785">
    <property type="entry name" value="Galactose-binding domain-like"/>
    <property type="match status" value="2"/>
</dbReference>
<keyword evidence="5" id="KW-0430">Lectin</keyword>
<keyword evidence="7" id="KW-1015">Disulfide bond</keyword>
<protein>
    <submittedName>
        <fullName evidence="10">Uncharacterized protein LOC110990759</fullName>
    </submittedName>
</protein>
<dbReference type="InterPro" id="IPR051941">
    <property type="entry name" value="BG_Antigen-Binding_Lectin"/>
</dbReference>